<comment type="function">
    <text evidence="13">In addition to polymerase activity, this DNA polymerase exhibits 5'-3' exonuclease activity.</text>
</comment>
<dbReference type="RefSeq" id="WP_154525793.1">
    <property type="nucleotide sequence ID" value="NZ_VULZ01000009.1"/>
</dbReference>
<dbReference type="GO" id="GO:0006261">
    <property type="term" value="P:DNA-templated DNA replication"/>
    <property type="evidence" value="ECO:0007669"/>
    <property type="project" value="UniProtKB-UniRule"/>
</dbReference>
<dbReference type="InterPro" id="IPR019760">
    <property type="entry name" value="DNA-dir_DNA_pol_A_CS"/>
</dbReference>
<keyword evidence="13" id="KW-0378">Hydrolase</keyword>
<dbReference type="InterPro" id="IPR036279">
    <property type="entry name" value="5-3_exonuclease_C_sf"/>
</dbReference>
<keyword evidence="10 13" id="KW-0234">DNA repair</keyword>
<organism evidence="17 18">
    <name type="scientific">Porcincola intestinalis</name>
    <dbReference type="NCBI Taxonomy" id="2606632"/>
    <lineage>
        <taxon>Bacteria</taxon>
        <taxon>Bacillati</taxon>
        <taxon>Bacillota</taxon>
        <taxon>Clostridia</taxon>
        <taxon>Lachnospirales</taxon>
        <taxon>Lachnospiraceae</taxon>
        <taxon>Porcincola</taxon>
    </lineage>
</organism>
<feature type="compositionally biased region" description="Basic and acidic residues" evidence="14">
    <location>
        <begin position="360"/>
        <end position="375"/>
    </location>
</feature>
<dbReference type="InterPro" id="IPR043502">
    <property type="entry name" value="DNA/RNA_pol_sf"/>
</dbReference>
<evidence type="ECO:0000256" key="11">
    <source>
        <dbReference type="ARBA" id="ARBA00049244"/>
    </source>
</evidence>
<dbReference type="NCBIfam" id="NF004397">
    <property type="entry name" value="PRK05755.1"/>
    <property type="match status" value="1"/>
</dbReference>
<comment type="catalytic activity">
    <reaction evidence="11 13">
        <text>DNA(n) + a 2'-deoxyribonucleoside 5'-triphosphate = DNA(n+1) + diphosphate</text>
        <dbReference type="Rhea" id="RHEA:22508"/>
        <dbReference type="Rhea" id="RHEA-COMP:17339"/>
        <dbReference type="Rhea" id="RHEA-COMP:17340"/>
        <dbReference type="ChEBI" id="CHEBI:33019"/>
        <dbReference type="ChEBI" id="CHEBI:61560"/>
        <dbReference type="ChEBI" id="CHEBI:173112"/>
        <dbReference type="EC" id="2.7.7.7"/>
    </reaction>
</comment>
<evidence type="ECO:0000256" key="12">
    <source>
        <dbReference type="NCBIfam" id="TIGR00593"/>
    </source>
</evidence>
<dbReference type="InterPro" id="IPR002298">
    <property type="entry name" value="DNA_polymerase_A"/>
</dbReference>
<dbReference type="FunFam" id="1.10.150.20:FF:000003">
    <property type="entry name" value="DNA polymerase I"/>
    <property type="match status" value="1"/>
</dbReference>
<dbReference type="NCBIfam" id="TIGR00593">
    <property type="entry name" value="pola"/>
    <property type="match status" value="1"/>
</dbReference>
<evidence type="ECO:0000256" key="7">
    <source>
        <dbReference type="ARBA" id="ARBA00022763"/>
    </source>
</evidence>
<dbReference type="PANTHER" id="PTHR10133">
    <property type="entry name" value="DNA POLYMERASE I"/>
    <property type="match status" value="1"/>
</dbReference>
<dbReference type="InterPro" id="IPR008918">
    <property type="entry name" value="HhH2"/>
</dbReference>
<dbReference type="GO" id="GO:0008409">
    <property type="term" value="F:5'-3' exonuclease activity"/>
    <property type="evidence" value="ECO:0007669"/>
    <property type="project" value="UniProtKB-UniRule"/>
</dbReference>
<keyword evidence="18" id="KW-1185">Reference proteome</keyword>
<dbReference type="PANTHER" id="PTHR10133:SF27">
    <property type="entry name" value="DNA POLYMERASE NU"/>
    <property type="match status" value="1"/>
</dbReference>
<dbReference type="Gene3D" id="3.40.50.1010">
    <property type="entry name" value="5'-nuclease"/>
    <property type="match status" value="1"/>
</dbReference>
<dbReference type="SUPFAM" id="SSF88723">
    <property type="entry name" value="PIN domain-like"/>
    <property type="match status" value="1"/>
</dbReference>
<reference evidence="17 18" key="1">
    <citation type="submission" date="2019-08" db="EMBL/GenBank/DDBJ databases">
        <title>In-depth cultivation of the pig gut microbiome towards novel bacterial diversity and tailored functional studies.</title>
        <authorList>
            <person name="Wylensek D."/>
            <person name="Hitch T.C.A."/>
            <person name="Clavel T."/>
        </authorList>
    </citation>
    <scope>NUCLEOTIDE SEQUENCE [LARGE SCALE GENOMIC DNA]</scope>
    <source>
        <strain evidence="17 18">Oil+RF-744-WCA-WT-11</strain>
    </source>
</reference>
<evidence type="ECO:0000256" key="1">
    <source>
        <dbReference type="ARBA" id="ARBA00007705"/>
    </source>
</evidence>
<gene>
    <name evidence="13 17" type="primary">polA</name>
    <name evidence="17" type="ORF">FYJ35_09150</name>
</gene>
<feature type="domain" description="DNA-directed DNA polymerase family A palm" evidence="16">
    <location>
        <begin position="743"/>
        <end position="949"/>
    </location>
</feature>
<feature type="domain" description="5'-3' exonuclease" evidence="15">
    <location>
        <begin position="5"/>
        <end position="268"/>
    </location>
</feature>
<dbReference type="InterPro" id="IPR020045">
    <property type="entry name" value="DNA_polI_H3TH"/>
</dbReference>
<evidence type="ECO:0000313" key="17">
    <source>
        <dbReference type="EMBL" id="MSS15197.1"/>
    </source>
</evidence>
<evidence type="ECO:0000259" key="16">
    <source>
        <dbReference type="SMART" id="SM00482"/>
    </source>
</evidence>
<dbReference type="Pfam" id="PF02739">
    <property type="entry name" value="5_3_exonuc_N"/>
    <property type="match status" value="1"/>
</dbReference>
<dbReference type="Pfam" id="PF00476">
    <property type="entry name" value="DNA_pol_A"/>
    <property type="match status" value="1"/>
</dbReference>
<evidence type="ECO:0000256" key="10">
    <source>
        <dbReference type="ARBA" id="ARBA00023204"/>
    </source>
</evidence>
<sequence length="985" mass="109866">MSDQKREKIILIDGHSILNRAFYGLPLLSDSEGLHTNAVLGFLNIMFRVLDEEKAQYLAVAFDLHAPTFRHKMYDAYKGTRSPMPGELREQVPVMKDVLRAMNVPLMSLEGFEADDLIGTVSLAMEQKGLDVRIISGDRDLLQLASDTTMVRIPKTKKEGREVENYYAEDVKAKYLVTPSEFVDVKALMGDASDNIPGIPGVGEKTATKIIAEFHSIQNAYDHLDEIKPNKARLSLQDHWEMAQLSYRLALIDRHAPFALPLEQARLGEDNSSLYTKEAMDLLKRLELRQMVRRFADHMQTGPSALPARQAESSANPFEEQRADTDDTEPSGQISLPEESRHDGMDGFREQVYPSGEGSRTADEKSESSKKADEGAKNFRLIEDAAEAEAFLERAVKEEKIGLYVLEEDSRLLGAAVAAGAETVLLLPVTRKQLAILSSGSCLISGINLKEQLSFLDGGDSFPKEQQSRYFDCAIGAYLLNPLAGTYVYDGISSVYTGRLVETREELLGKKSLLNLAGLAEENLALMMSGSAGEKRTAKKQDGPADRESARQALTRFSCLNARTALAAMQPIRDSLEKEDMLRLFTDIEMPLMFTLYHMQQEGILVRGDELRRFGHSLSGRIDELEKAIWEQAGQQFNINSPKQLGTVLFEDMKLPGGKKTKTGYSTSADVLENLAQDVPIVRLILEYRQLTKLKSTYADGLVQYIAEDGRIHGRFNQTVTATGRISSTDPNLQNIPVRTELGAQLRKVFVPKDGSIFVDADYSQIELRVLASASDDQNLIDAYNSAEDIHAITASKVFHVPLDEVTPQLRRNAKAVNFGIVYGISSFGLSQGLSITAAEAQSYINQYFETYPGIKSFLDGCIQSAKTRGYSVTMFGRRRPVPELKEKNFMRRKFGERVAMNAPIQGTAADIIKIAMVGVDRRLREEGLKSRLVLQVHDELLVETEISEKDQVETILREEMEGAARLRVRLEIDMKSGESWFEAH</sequence>
<dbReference type="Gene3D" id="1.10.150.20">
    <property type="entry name" value="5' to 3' exonuclease, C-terminal subdomain"/>
    <property type="match status" value="2"/>
</dbReference>
<evidence type="ECO:0000256" key="3">
    <source>
        <dbReference type="ARBA" id="ARBA00020311"/>
    </source>
</evidence>
<proteinExistence type="inferred from homology"/>
<dbReference type="Gene3D" id="1.20.1060.10">
    <property type="entry name" value="Taq DNA Polymerase, Chain T, domain 4"/>
    <property type="match status" value="1"/>
</dbReference>
<keyword evidence="6 13" id="KW-0235">DNA replication</keyword>
<name>A0A6L5X6Q7_9FIRM</name>
<accession>A0A6L5X6Q7</accession>
<keyword evidence="13" id="KW-0269">Exonuclease</keyword>
<dbReference type="InterPro" id="IPR012337">
    <property type="entry name" value="RNaseH-like_sf"/>
</dbReference>
<dbReference type="Gene3D" id="3.30.420.10">
    <property type="entry name" value="Ribonuclease H-like superfamily/Ribonuclease H"/>
    <property type="match status" value="1"/>
</dbReference>
<dbReference type="CDD" id="cd09859">
    <property type="entry name" value="PIN_53EXO"/>
    <property type="match status" value="1"/>
</dbReference>
<dbReference type="InterPro" id="IPR018320">
    <property type="entry name" value="DNA_polymerase_1"/>
</dbReference>
<dbReference type="Pfam" id="PF01367">
    <property type="entry name" value="5_3_exonuc"/>
    <property type="match status" value="1"/>
</dbReference>
<keyword evidence="13" id="KW-0540">Nuclease</keyword>
<dbReference type="Proteomes" id="UP000481852">
    <property type="component" value="Unassembled WGS sequence"/>
</dbReference>
<dbReference type="SUPFAM" id="SSF47807">
    <property type="entry name" value="5' to 3' exonuclease, C-terminal subdomain"/>
    <property type="match status" value="1"/>
</dbReference>
<evidence type="ECO:0000256" key="5">
    <source>
        <dbReference type="ARBA" id="ARBA00022695"/>
    </source>
</evidence>
<dbReference type="SUPFAM" id="SSF56672">
    <property type="entry name" value="DNA/RNA polymerases"/>
    <property type="match status" value="1"/>
</dbReference>
<keyword evidence="4 13" id="KW-0808">Transferase</keyword>
<evidence type="ECO:0000256" key="14">
    <source>
        <dbReference type="SAM" id="MobiDB-lite"/>
    </source>
</evidence>
<dbReference type="GO" id="GO:0006302">
    <property type="term" value="P:double-strand break repair"/>
    <property type="evidence" value="ECO:0007669"/>
    <property type="project" value="TreeGrafter"/>
</dbReference>
<evidence type="ECO:0000256" key="9">
    <source>
        <dbReference type="ARBA" id="ARBA00023125"/>
    </source>
</evidence>
<comment type="similarity">
    <text evidence="1 13">Belongs to the DNA polymerase type-A family.</text>
</comment>
<feature type="compositionally biased region" description="Basic and acidic residues" evidence="14">
    <location>
        <begin position="338"/>
        <end position="349"/>
    </location>
</feature>
<evidence type="ECO:0000256" key="4">
    <source>
        <dbReference type="ARBA" id="ARBA00022679"/>
    </source>
</evidence>
<keyword evidence="9 13" id="KW-0238">DNA-binding</keyword>
<evidence type="ECO:0000256" key="8">
    <source>
        <dbReference type="ARBA" id="ARBA00022932"/>
    </source>
</evidence>
<evidence type="ECO:0000259" key="15">
    <source>
        <dbReference type="SMART" id="SM00475"/>
    </source>
</evidence>
<dbReference type="InterPro" id="IPR001098">
    <property type="entry name" value="DNA-dir_DNA_pol_A_palm_dom"/>
</dbReference>
<keyword evidence="8 13" id="KW-0239">DNA-directed DNA polymerase</keyword>
<dbReference type="EMBL" id="VULZ01000009">
    <property type="protein sequence ID" value="MSS15197.1"/>
    <property type="molecule type" value="Genomic_DNA"/>
</dbReference>
<evidence type="ECO:0000256" key="2">
    <source>
        <dbReference type="ARBA" id="ARBA00012417"/>
    </source>
</evidence>
<dbReference type="InterPro" id="IPR029060">
    <property type="entry name" value="PIN-like_dom_sf"/>
</dbReference>
<dbReference type="FunFam" id="1.10.150.20:FF:000002">
    <property type="entry name" value="DNA polymerase I"/>
    <property type="match status" value="1"/>
</dbReference>
<dbReference type="AlphaFoldDB" id="A0A6L5X6Q7"/>
<evidence type="ECO:0000313" key="18">
    <source>
        <dbReference type="Proteomes" id="UP000481852"/>
    </source>
</evidence>
<dbReference type="InterPro" id="IPR036397">
    <property type="entry name" value="RNaseH_sf"/>
</dbReference>
<dbReference type="EC" id="2.7.7.7" evidence="2 12"/>
<dbReference type="CDD" id="cd09898">
    <property type="entry name" value="H3TH_53EXO"/>
    <property type="match status" value="1"/>
</dbReference>
<feature type="region of interest" description="Disordered" evidence="14">
    <location>
        <begin position="300"/>
        <end position="375"/>
    </location>
</feature>
<dbReference type="Gene3D" id="3.30.70.370">
    <property type="match status" value="1"/>
</dbReference>
<comment type="caution">
    <text evidence="17">The sequence shown here is derived from an EMBL/GenBank/DDBJ whole genome shotgun (WGS) entry which is preliminary data.</text>
</comment>
<dbReference type="SMART" id="SM00475">
    <property type="entry name" value="53EXOc"/>
    <property type="match status" value="1"/>
</dbReference>
<dbReference type="SUPFAM" id="SSF53098">
    <property type="entry name" value="Ribonuclease H-like"/>
    <property type="match status" value="1"/>
</dbReference>
<dbReference type="FunFam" id="1.20.1060.10:FF:000001">
    <property type="entry name" value="DNA polymerase I"/>
    <property type="match status" value="1"/>
</dbReference>
<dbReference type="GO" id="GO:0003887">
    <property type="term" value="F:DNA-directed DNA polymerase activity"/>
    <property type="evidence" value="ECO:0007669"/>
    <property type="project" value="UniProtKB-UniRule"/>
</dbReference>
<dbReference type="PRINTS" id="PR00868">
    <property type="entry name" value="DNAPOLI"/>
</dbReference>
<dbReference type="SMART" id="SM00482">
    <property type="entry name" value="POLAc"/>
    <property type="match status" value="1"/>
</dbReference>
<comment type="subunit">
    <text evidence="13">Single-chain monomer with multiple functions.</text>
</comment>
<dbReference type="PROSITE" id="PS00447">
    <property type="entry name" value="DNA_POLYMERASE_A"/>
    <property type="match status" value="1"/>
</dbReference>
<dbReference type="CDD" id="cd08637">
    <property type="entry name" value="DNA_pol_A_pol_I_C"/>
    <property type="match status" value="1"/>
</dbReference>
<evidence type="ECO:0000256" key="6">
    <source>
        <dbReference type="ARBA" id="ARBA00022705"/>
    </source>
</evidence>
<keyword evidence="7 13" id="KW-0227">DNA damage</keyword>
<protein>
    <recommendedName>
        <fullName evidence="3 12">DNA polymerase I</fullName>
        <ecNumber evidence="2 12">2.7.7.7</ecNumber>
    </recommendedName>
</protein>
<dbReference type="InterPro" id="IPR002421">
    <property type="entry name" value="5-3_exonuclease"/>
</dbReference>
<evidence type="ECO:0000256" key="13">
    <source>
        <dbReference type="RuleBase" id="RU004460"/>
    </source>
</evidence>
<keyword evidence="5 13" id="KW-0548">Nucleotidyltransferase</keyword>
<dbReference type="GO" id="GO:0003677">
    <property type="term" value="F:DNA binding"/>
    <property type="evidence" value="ECO:0007669"/>
    <property type="project" value="UniProtKB-UniRule"/>
</dbReference>
<dbReference type="InterPro" id="IPR020046">
    <property type="entry name" value="5-3_exonucl_a-hlix_arch_N"/>
</dbReference>
<dbReference type="SMART" id="SM00279">
    <property type="entry name" value="HhH2"/>
    <property type="match status" value="1"/>
</dbReference>